<evidence type="ECO:0000256" key="5">
    <source>
        <dbReference type="ARBA" id="ARBA00023125"/>
    </source>
</evidence>
<keyword evidence="1 6" id="KW-0963">Cytoplasm</keyword>
<dbReference type="InterPro" id="IPR001238">
    <property type="entry name" value="DNA-binding_RecF"/>
</dbReference>
<evidence type="ECO:0000256" key="6">
    <source>
        <dbReference type="HAMAP-Rule" id="MF_00365"/>
    </source>
</evidence>
<evidence type="ECO:0000256" key="4">
    <source>
        <dbReference type="ARBA" id="ARBA00022840"/>
    </source>
</evidence>
<keyword evidence="5 6" id="KW-0238">DNA-binding</keyword>
<keyword evidence="4 6" id="KW-0067">ATP-binding</keyword>
<dbReference type="OrthoDB" id="9803889at2"/>
<evidence type="ECO:0000313" key="9">
    <source>
        <dbReference type="Proteomes" id="UP000287502"/>
    </source>
</evidence>
<dbReference type="PANTHER" id="PTHR32182">
    <property type="entry name" value="DNA REPLICATION AND REPAIR PROTEIN RECF"/>
    <property type="match status" value="1"/>
</dbReference>
<comment type="similarity">
    <text evidence="6">Belongs to the RecF family.</text>
</comment>
<accession>A0A3R5UW48</accession>
<name>A0A3R5UW48_9BACT</name>
<dbReference type="SUPFAM" id="SSF52540">
    <property type="entry name" value="P-loop containing nucleoside triphosphate hydrolases"/>
    <property type="match status" value="1"/>
</dbReference>
<dbReference type="Gene3D" id="1.20.1050.90">
    <property type="entry name" value="RecF/RecN/SMC, N-terminal domain"/>
    <property type="match status" value="1"/>
</dbReference>
<dbReference type="HAMAP" id="MF_00365">
    <property type="entry name" value="RecF"/>
    <property type="match status" value="1"/>
</dbReference>
<protein>
    <recommendedName>
        <fullName evidence="6">DNA replication and repair protein RecF</fullName>
    </recommendedName>
</protein>
<organism evidence="8 9">
    <name type="scientific">Geovibrio thiophilus</name>
    <dbReference type="NCBI Taxonomy" id="139438"/>
    <lineage>
        <taxon>Bacteria</taxon>
        <taxon>Pseudomonadati</taxon>
        <taxon>Deferribacterota</taxon>
        <taxon>Deferribacteres</taxon>
        <taxon>Deferribacterales</taxon>
        <taxon>Geovibrionaceae</taxon>
        <taxon>Geovibrio</taxon>
    </lineage>
</organism>
<dbReference type="GO" id="GO:0006302">
    <property type="term" value="P:double-strand break repair"/>
    <property type="evidence" value="ECO:0007669"/>
    <property type="project" value="TreeGrafter"/>
</dbReference>
<evidence type="ECO:0000313" key="8">
    <source>
        <dbReference type="EMBL" id="QAR31974.1"/>
    </source>
</evidence>
<dbReference type="PANTHER" id="PTHR32182:SF0">
    <property type="entry name" value="DNA REPLICATION AND REPAIR PROTEIN RECF"/>
    <property type="match status" value="1"/>
</dbReference>
<comment type="subcellular location">
    <subcellularLocation>
        <location evidence="6">Cytoplasm</location>
    </subcellularLocation>
</comment>
<dbReference type="AlphaFoldDB" id="A0A3R5UW48"/>
<evidence type="ECO:0000259" key="7">
    <source>
        <dbReference type="Pfam" id="PF13175"/>
    </source>
</evidence>
<keyword evidence="3 6" id="KW-0547">Nucleotide-binding</keyword>
<feature type="domain" description="Endonuclease GajA/Old nuclease/RecF-like AAA" evidence="7">
    <location>
        <begin position="1"/>
        <end position="179"/>
    </location>
</feature>
<dbReference type="GO" id="GO:0005737">
    <property type="term" value="C:cytoplasm"/>
    <property type="evidence" value="ECO:0007669"/>
    <property type="project" value="UniProtKB-SubCell"/>
</dbReference>
<keyword evidence="6" id="KW-0234">DNA repair</keyword>
<dbReference type="KEGG" id="gtl:EP073_00720"/>
<dbReference type="InterPro" id="IPR042174">
    <property type="entry name" value="RecF_2"/>
</dbReference>
<dbReference type="NCBIfam" id="TIGR00611">
    <property type="entry name" value="recf"/>
    <property type="match status" value="1"/>
</dbReference>
<dbReference type="GO" id="GO:0005524">
    <property type="term" value="F:ATP binding"/>
    <property type="evidence" value="ECO:0007669"/>
    <property type="project" value="UniProtKB-UniRule"/>
</dbReference>
<dbReference type="GO" id="GO:0009432">
    <property type="term" value="P:SOS response"/>
    <property type="evidence" value="ECO:0007669"/>
    <property type="project" value="UniProtKB-UniRule"/>
</dbReference>
<dbReference type="GO" id="GO:0000731">
    <property type="term" value="P:DNA synthesis involved in DNA repair"/>
    <property type="evidence" value="ECO:0007669"/>
    <property type="project" value="TreeGrafter"/>
</dbReference>
<keyword evidence="9" id="KW-1185">Reference proteome</keyword>
<evidence type="ECO:0000256" key="1">
    <source>
        <dbReference type="ARBA" id="ARBA00022490"/>
    </source>
</evidence>
<dbReference type="InterPro" id="IPR027417">
    <property type="entry name" value="P-loop_NTPase"/>
</dbReference>
<feature type="binding site" evidence="6">
    <location>
        <begin position="29"/>
        <end position="36"/>
    </location>
    <ligand>
        <name>ATP</name>
        <dbReference type="ChEBI" id="CHEBI:30616"/>
    </ligand>
</feature>
<dbReference type="Proteomes" id="UP000287502">
    <property type="component" value="Chromosome"/>
</dbReference>
<comment type="function">
    <text evidence="6">The RecF protein is involved in DNA metabolism; it is required for DNA replication and normal SOS inducibility. RecF binds preferentially to single-stranded, linear DNA. It also seems to bind ATP.</text>
</comment>
<sequence>MLIESIRLQNFRCHADSNYSFDKATFIEGENGSGKTSVVEAVYLLLNLKSFKEPSPKSVTGFGKEFLRIEAEYFSEDDSGSLIYFFDDVRTLKKNGVCVLDIPDYLTSNPVFCYSPDTSTILAKEQKIRRNFIDRLCFYRERAHIFDLRYFNRLVAQKTAELQKQRPDIDYIETVNEKLTEVCDKISLRRKSAAGMINSKLEAMYAGFGGEDEFFTLDYVTNTGDTEIMRKEASAGKCLYGVHRDRFYSRNTGRIYDKFSSYGQKKTFELLVLAAILLDVEEMLKTDIITLLDDFEAGLDEKRSAAFFSMFSGKRQVIMTGVKNRIFSDIRTIRL</sequence>
<gene>
    <name evidence="6" type="primary">recF</name>
    <name evidence="8" type="ORF">EP073_00720</name>
</gene>
<dbReference type="EMBL" id="CP035108">
    <property type="protein sequence ID" value="QAR31974.1"/>
    <property type="molecule type" value="Genomic_DNA"/>
</dbReference>
<evidence type="ECO:0000256" key="3">
    <source>
        <dbReference type="ARBA" id="ARBA00022741"/>
    </source>
</evidence>
<evidence type="ECO:0000256" key="2">
    <source>
        <dbReference type="ARBA" id="ARBA00022705"/>
    </source>
</evidence>
<dbReference type="Pfam" id="PF13175">
    <property type="entry name" value="AAA_15"/>
    <property type="match status" value="1"/>
</dbReference>
<dbReference type="GO" id="GO:0003697">
    <property type="term" value="F:single-stranded DNA binding"/>
    <property type="evidence" value="ECO:0007669"/>
    <property type="project" value="UniProtKB-UniRule"/>
</dbReference>
<reference evidence="8 9" key="1">
    <citation type="submission" date="2019-01" db="EMBL/GenBank/DDBJ databases">
        <title>Geovibrio thiophilus DSM 11263, complete genome.</title>
        <authorList>
            <person name="Spring S."/>
            <person name="Bunk B."/>
            <person name="Sproer C."/>
        </authorList>
    </citation>
    <scope>NUCLEOTIDE SEQUENCE [LARGE SCALE GENOMIC DNA]</scope>
    <source>
        <strain evidence="8 9">DSM 11263</strain>
    </source>
</reference>
<dbReference type="InterPro" id="IPR041685">
    <property type="entry name" value="AAA_GajA/Old/RecF-like"/>
</dbReference>
<keyword evidence="2 6" id="KW-0235">DNA replication</keyword>
<dbReference type="GO" id="GO:0006260">
    <property type="term" value="P:DNA replication"/>
    <property type="evidence" value="ECO:0007669"/>
    <property type="project" value="UniProtKB-UniRule"/>
</dbReference>
<dbReference type="Gene3D" id="3.40.50.300">
    <property type="entry name" value="P-loop containing nucleotide triphosphate hydrolases"/>
    <property type="match status" value="1"/>
</dbReference>
<keyword evidence="6" id="KW-0227">DNA damage</keyword>
<dbReference type="RefSeq" id="WP_128465261.1">
    <property type="nucleotide sequence ID" value="NZ_CP035108.1"/>
</dbReference>
<keyword evidence="6" id="KW-0742">SOS response</keyword>
<proteinExistence type="inferred from homology"/>